<gene>
    <name evidence="3" type="ORF">QR680_007524</name>
</gene>
<proteinExistence type="predicted"/>
<evidence type="ECO:0000256" key="1">
    <source>
        <dbReference type="SAM" id="Coils"/>
    </source>
</evidence>
<dbReference type="EMBL" id="JAUCMV010000001">
    <property type="protein sequence ID" value="KAK0422363.1"/>
    <property type="molecule type" value="Genomic_DNA"/>
</dbReference>
<keyword evidence="4" id="KW-1185">Reference proteome</keyword>
<dbReference type="Pfam" id="PF19434">
    <property type="entry name" value="OPA1_C"/>
    <property type="match status" value="1"/>
</dbReference>
<evidence type="ECO:0000313" key="4">
    <source>
        <dbReference type="Proteomes" id="UP001175271"/>
    </source>
</evidence>
<organism evidence="3 4">
    <name type="scientific">Steinernema hermaphroditum</name>
    <dbReference type="NCBI Taxonomy" id="289476"/>
    <lineage>
        <taxon>Eukaryota</taxon>
        <taxon>Metazoa</taxon>
        <taxon>Ecdysozoa</taxon>
        <taxon>Nematoda</taxon>
        <taxon>Chromadorea</taxon>
        <taxon>Rhabditida</taxon>
        <taxon>Tylenchina</taxon>
        <taxon>Panagrolaimomorpha</taxon>
        <taxon>Strongyloidoidea</taxon>
        <taxon>Steinernematidae</taxon>
        <taxon>Steinernema</taxon>
    </lineage>
</organism>
<protein>
    <recommendedName>
        <fullName evidence="2">Dynamin-like GTPase OPA1 C-terminal domain-containing protein</fullName>
    </recommendedName>
</protein>
<comment type="caution">
    <text evidence="3">The sequence shown here is derived from an EMBL/GenBank/DDBJ whole genome shotgun (WGS) entry which is preliminary data.</text>
</comment>
<name>A0AA39IDI0_9BILA</name>
<accession>A0AA39IDI0</accession>
<dbReference type="InterPro" id="IPR045817">
    <property type="entry name" value="OPA1_C"/>
</dbReference>
<dbReference type="AlphaFoldDB" id="A0AA39IDI0"/>
<keyword evidence="1" id="KW-0175">Coiled coil</keyword>
<evidence type="ECO:0000313" key="3">
    <source>
        <dbReference type="EMBL" id="KAK0422363.1"/>
    </source>
</evidence>
<feature type="coiled-coil region" evidence="1">
    <location>
        <begin position="44"/>
        <end position="103"/>
    </location>
</feature>
<evidence type="ECO:0000259" key="2">
    <source>
        <dbReference type="Pfam" id="PF19434"/>
    </source>
</evidence>
<sequence>MKRSVNDSLEVTKALLPGGFNCHVVVLFYRIEKMLSMTSNALRQQIMNAEHRRLEREIKDLLDDWAQDNDKKKEHLTGKRVDLAQELKQVRHIQERLEELMVQLHHEKS</sequence>
<feature type="domain" description="Dynamin-like GTPase OPA1 C-terminal" evidence="2">
    <location>
        <begin position="18"/>
        <end position="108"/>
    </location>
</feature>
<dbReference type="Proteomes" id="UP001175271">
    <property type="component" value="Unassembled WGS sequence"/>
</dbReference>
<reference evidence="3" key="1">
    <citation type="submission" date="2023-06" db="EMBL/GenBank/DDBJ databases">
        <title>Genomic analysis of the entomopathogenic nematode Steinernema hermaphroditum.</title>
        <authorList>
            <person name="Schwarz E.M."/>
            <person name="Heppert J.K."/>
            <person name="Baniya A."/>
            <person name="Schwartz H.T."/>
            <person name="Tan C.-H."/>
            <person name="Antoshechkin I."/>
            <person name="Sternberg P.W."/>
            <person name="Goodrich-Blair H."/>
            <person name="Dillman A.R."/>
        </authorList>
    </citation>
    <scope>NUCLEOTIDE SEQUENCE</scope>
    <source>
        <strain evidence="3">PS9179</strain>
        <tissue evidence="3">Whole animal</tissue>
    </source>
</reference>